<accession>A0ABS9V470</accession>
<keyword evidence="5" id="KW-1185">Reference proteome</keyword>
<dbReference type="InterPro" id="IPR013785">
    <property type="entry name" value="Aldolase_TIM"/>
</dbReference>
<keyword evidence="2" id="KW-0784">Thiamine biosynthesis</keyword>
<dbReference type="CDD" id="cd00564">
    <property type="entry name" value="TMP_TenI"/>
    <property type="match status" value="1"/>
</dbReference>
<organism evidence="4 5">
    <name type="scientific">Belliella filtrata</name>
    <dbReference type="NCBI Taxonomy" id="2923435"/>
    <lineage>
        <taxon>Bacteria</taxon>
        <taxon>Pseudomonadati</taxon>
        <taxon>Bacteroidota</taxon>
        <taxon>Cytophagia</taxon>
        <taxon>Cytophagales</taxon>
        <taxon>Cyclobacteriaceae</taxon>
        <taxon>Belliella</taxon>
    </lineage>
</organism>
<reference evidence="4" key="1">
    <citation type="submission" date="2022-03" db="EMBL/GenBank/DDBJ databases">
        <title>De novo assembled genomes of Belliella spp. (Cyclobacteriaceae) strains.</title>
        <authorList>
            <person name="Szabo A."/>
            <person name="Korponai K."/>
            <person name="Felfoldi T."/>
        </authorList>
    </citation>
    <scope>NUCLEOTIDE SEQUENCE</scope>
    <source>
        <strain evidence="4">DSM 111904</strain>
    </source>
</reference>
<evidence type="ECO:0000256" key="1">
    <source>
        <dbReference type="ARBA" id="ARBA00004948"/>
    </source>
</evidence>
<sequence>MELIIISSPLPVPQEAKGINELFEAGMGVFHLRKPDWSFEETAKLISNIDSKYHTQIAIHHHHYLSKEFDIRRLHFTESHRKNTDAKQIIHLKASGFILSTSAHNQEDLNLLNNFKYTFFGPVFDSISKKDYKSKVSKDFKLANHLINTKVIALGGINQSNINCVKSMSFHGVAVLGAIWENEAIERASIFERLLEACQE</sequence>
<feature type="domain" description="Thiamine phosphate synthase/TenI" evidence="3">
    <location>
        <begin position="15"/>
        <end position="179"/>
    </location>
</feature>
<protein>
    <submittedName>
        <fullName evidence="4">Thiamine phosphate synthase</fullName>
    </submittedName>
</protein>
<comment type="caution">
    <text evidence="4">The sequence shown here is derived from an EMBL/GenBank/DDBJ whole genome shotgun (WGS) entry which is preliminary data.</text>
</comment>
<evidence type="ECO:0000259" key="3">
    <source>
        <dbReference type="Pfam" id="PF02581"/>
    </source>
</evidence>
<dbReference type="PANTHER" id="PTHR20857:SF15">
    <property type="entry name" value="THIAMINE-PHOSPHATE SYNTHASE"/>
    <property type="match status" value="1"/>
</dbReference>
<name>A0ABS9V470_9BACT</name>
<dbReference type="InterPro" id="IPR022998">
    <property type="entry name" value="ThiamineP_synth_TenI"/>
</dbReference>
<dbReference type="PANTHER" id="PTHR20857">
    <property type="entry name" value="THIAMINE-PHOSPHATE PYROPHOSPHORYLASE"/>
    <property type="match status" value="1"/>
</dbReference>
<evidence type="ECO:0000313" key="4">
    <source>
        <dbReference type="EMBL" id="MCH7411209.1"/>
    </source>
</evidence>
<comment type="pathway">
    <text evidence="1">Cofactor biosynthesis; thiamine diphosphate biosynthesis.</text>
</comment>
<dbReference type="Gene3D" id="3.20.20.70">
    <property type="entry name" value="Aldolase class I"/>
    <property type="match status" value="1"/>
</dbReference>
<dbReference type="SUPFAM" id="SSF51391">
    <property type="entry name" value="Thiamin phosphate synthase"/>
    <property type="match status" value="1"/>
</dbReference>
<dbReference type="EMBL" id="JAKZGP010000064">
    <property type="protein sequence ID" value="MCH7411209.1"/>
    <property type="molecule type" value="Genomic_DNA"/>
</dbReference>
<dbReference type="Pfam" id="PF02581">
    <property type="entry name" value="TMP-TENI"/>
    <property type="match status" value="1"/>
</dbReference>
<gene>
    <name evidence="4" type="ORF">MM239_17565</name>
</gene>
<dbReference type="RefSeq" id="WP_241349560.1">
    <property type="nucleotide sequence ID" value="NZ_JAKZGP010000064.1"/>
</dbReference>
<proteinExistence type="predicted"/>
<evidence type="ECO:0000313" key="5">
    <source>
        <dbReference type="Proteomes" id="UP001165489"/>
    </source>
</evidence>
<dbReference type="InterPro" id="IPR036206">
    <property type="entry name" value="ThiamineP_synth_sf"/>
</dbReference>
<dbReference type="Proteomes" id="UP001165489">
    <property type="component" value="Unassembled WGS sequence"/>
</dbReference>
<evidence type="ECO:0000256" key="2">
    <source>
        <dbReference type="ARBA" id="ARBA00022977"/>
    </source>
</evidence>